<dbReference type="GO" id="GO:0005635">
    <property type="term" value="C:nuclear envelope"/>
    <property type="evidence" value="ECO:0007669"/>
    <property type="project" value="TreeGrafter"/>
</dbReference>
<dbReference type="GO" id="GO:0031267">
    <property type="term" value="F:small GTPase binding"/>
    <property type="evidence" value="ECO:0007669"/>
    <property type="project" value="InterPro"/>
</dbReference>
<dbReference type="InterPro" id="IPR016024">
    <property type="entry name" value="ARM-type_fold"/>
</dbReference>
<dbReference type="InterPro" id="IPR001494">
    <property type="entry name" value="Importin-beta_N"/>
</dbReference>
<gene>
    <name evidence="7" type="ORF">WJX84_002303</name>
</gene>
<dbReference type="GO" id="GO:0005829">
    <property type="term" value="C:cytosol"/>
    <property type="evidence" value="ECO:0007669"/>
    <property type="project" value="TreeGrafter"/>
</dbReference>
<name>A0AAW1SIX9_9CHLO</name>
<dbReference type="PANTHER" id="PTHR10997:SF70">
    <property type="entry name" value="IMPORTIN N-TERMINAL DOMAIN-CONTAINING PROTEIN"/>
    <property type="match status" value="1"/>
</dbReference>
<dbReference type="AlphaFoldDB" id="A0AAW1SIX9"/>
<evidence type="ECO:0000256" key="5">
    <source>
        <dbReference type="SAM" id="MobiDB-lite"/>
    </source>
</evidence>
<evidence type="ECO:0000256" key="3">
    <source>
        <dbReference type="ARBA" id="ARBA00022448"/>
    </source>
</evidence>
<accession>A0AAW1SIX9</accession>
<comment type="similarity">
    <text evidence="2">Belongs to the importin beta family.</text>
</comment>
<evidence type="ECO:0000259" key="6">
    <source>
        <dbReference type="PROSITE" id="PS50166"/>
    </source>
</evidence>
<dbReference type="Pfam" id="PF25758">
    <property type="entry name" value="TPR_IPO11"/>
    <property type="match status" value="1"/>
</dbReference>
<dbReference type="SUPFAM" id="SSF48371">
    <property type="entry name" value="ARM repeat"/>
    <property type="match status" value="1"/>
</dbReference>
<dbReference type="Gene3D" id="1.25.10.10">
    <property type="entry name" value="Leucine-rich Repeat Variant"/>
    <property type="match status" value="2"/>
</dbReference>
<feature type="domain" description="Importin N-terminal" evidence="6">
    <location>
        <begin position="1"/>
        <end position="56"/>
    </location>
</feature>
<dbReference type="EMBL" id="JALJOV010001597">
    <property type="protein sequence ID" value="KAK9845638.1"/>
    <property type="molecule type" value="Genomic_DNA"/>
</dbReference>
<protein>
    <recommendedName>
        <fullName evidence="6">Importin N-terminal domain-containing protein</fullName>
    </recommendedName>
</protein>
<proteinExistence type="inferred from homology"/>
<feature type="non-terminal residue" evidence="7">
    <location>
        <position position="751"/>
    </location>
</feature>
<keyword evidence="3" id="KW-0813">Transport</keyword>
<evidence type="ECO:0000256" key="4">
    <source>
        <dbReference type="ARBA" id="ARBA00023242"/>
    </source>
</evidence>
<sequence>MAVQTIEEGSRLQAAVLAKNAVGSSWRKTLGSREWSRVPDQEKQRVRDSALQLLLSEQSSRIAVQLALLVTNISRFDFPAHWPSLLTDLASACMPDSPVPLPGRERAMLALKHVLRALRSKRIVVETPRPNSGHMSPQGLRPLADRITQERQQINSSAESIFMPLRQIWEGLFSTFLAGPPATQEGLAALYASQAFERMIHIRPKRRVLLTRFLARALLSPFYREEWLQSPVPDSLPLLQRERAQQGRIQSNAASAALGNMLSTKPGGQAPKLMEAIITKYVALSPEELEEWRVDPEGYVRGIDVELSPDADSPRPCGLALLLCMLERGDKDVSMALLGLAQQLQTQPASAQRDLAQEACYRAIGEGFMHSAEHVSFADWYSQELRFLLQAPPSRDISSNALRARALWLIGACGSDLPQNLWEEALLLVAQHMQASDLVVALTAIAALMPLLTIILEEEQVIRHEKELQKRHQMTPEAAAAHMQAASLSDQPAESNAELSDSRPVDNAAHEQRLNILQKSAGTILSSVFSLMQDRLQEVESLVRVLQLVTILVEVLGDGVDPYLATLTDSLPKVWSKTHSNEGSGQSGAVARLHSALIAVLTHLVSRMGAQAASQSEVQGVLFPLLTHATDASLPESEVLIEEALRLWRAVLGATDQIPFEFANLMPNLWKILERGKDNAAAYAVIEALLLGGIADMSAVCGDVVFLCMRDSVKTIAQSFDDSGHGEANSSVGSLFSSPMAAGIIGRQQTL</sequence>
<dbReference type="Proteomes" id="UP001485043">
    <property type="component" value="Unassembled WGS sequence"/>
</dbReference>
<reference evidence="7 8" key="1">
    <citation type="journal article" date="2024" name="Nat. Commun.">
        <title>Phylogenomics reveals the evolutionary origins of lichenization in chlorophyte algae.</title>
        <authorList>
            <person name="Puginier C."/>
            <person name="Libourel C."/>
            <person name="Otte J."/>
            <person name="Skaloud P."/>
            <person name="Haon M."/>
            <person name="Grisel S."/>
            <person name="Petersen M."/>
            <person name="Berrin J.G."/>
            <person name="Delaux P.M."/>
            <person name="Dal Grande F."/>
            <person name="Keller J."/>
        </authorList>
    </citation>
    <scope>NUCLEOTIDE SEQUENCE [LARGE SCALE GENOMIC DNA]</scope>
    <source>
        <strain evidence="7 8">SAG 2523</strain>
    </source>
</reference>
<keyword evidence="4" id="KW-0539">Nucleus</keyword>
<evidence type="ECO:0000256" key="1">
    <source>
        <dbReference type="ARBA" id="ARBA00004123"/>
    </source>
</evidence>
<comment type="subcellular location">
    <subcellularLocation>
        <location evidence="1">Nucleus</location>
    </subcellularLocation>
</comment>
<evidence type="ECO:0000256" key="2">
    <source>
        <dbReference type="ARBA" id="ARBA00007991"/>
    </source>
</evidence>
<feature type="compositionally biased region" description="Polar residues" evidence="5">
    <location>
        <begin position="487"/>
        <end position="499"/>
    </location>
</feature>
<dbReference type="GO" id="GO:0006606">
    <property type="term" value="P:protein import into nucleus"/>
    <property type="evidence" value="ECO:0007669"/>
    <property type="project" value="TreeGrafter"/>
</dbReference>
<dbReference type="PANTHER" id="PTHR10997">
    <property type="entry name" value="IMPORTIN-7, 8, 11"/>
    <property type="match status" value="1"/>
</dbReference>
<evidence type="ECO:0000313" key="8">
    <source>
        <dbReference type="Proteomes" id="UP001485043"/>
    </source>
</evidence>
<dbReference type="PROSITE" id="PS50166">
    <property type="entry name" value="IMPORTIN_B_NT"/>
    <property type="match status" value="1"/>
</dbReference>
<dbReference type="InterPro" id="IPR011989">
    <property type="entry name" value="ARM-like"/>
</dbReference>
<comment type="caution">
    <text evidence="7">The sequence shown here is derived from an EMBL/GenBank/DDBJ whole genome shotgun (WGS) entry which is preliminary data.</text>
</comment>
<evidence type="ECO:0000313" key="7">
    <source>
        <dbReference type="EMBL" id="KAK9845638.1"/>
    </source>
</evidence>
<keyword evidence="8" id="KW-1185">Reference proteome</keyword>
<feature type="region of interest" description="Disordered" evidence="5">
    <location>
        <begin position="472"/>
        <end position="504"/>
    </location>
</feature>
<organism evidence="7 8">
    <name type="scientific">Apatococcus fuscideae</name>
    <dbReference type="NCBI Taxonomy" id="2026836"/>
    <lineage>
        <taxon>Eukaryota</taxon>
        <taxon>Viridiplantae</taxon>
        <taxon>Chlorophyta</taxon>
        <taxon>core chlorophytes</taxon>
        <taxon>Trebouxiophyceae</taxon>
        <taxon>Chlorellales</taxon>
        <taxon>Chlorellaceae</taxon>
        <taxon>Apatococcus</taxon>
    </lineage>
</organism>
<dbReference type="InterPro" id="IPR058669">
    <property type="entry name" value="TPR_IPO7/11-like"/>
</dbReference>